<keyword evidence="8" id="KW-1015">Disulfide bond</keyword>
<dbReference type="GO" id="GO:0005576">
    <property type="term" value="C:extracellular region"/>
    <property type="evidence" value="ECO:0007669"/>
    <property type="project" value="UniProtKB-SubCell"/>
</dbReference>
<dbReference type="SMART" id="SM00134">
    <property type="entry name" value="LU"/>
    <property type="match status" value="3"/>
</dbReference>
<sequence length="338" mass="36855">MELFWFSFSLSLMVAHVAGLECYACDGDSDCQETEICEEYQEQCSTTIMTILARSKISSYILKGCDVGGKPNNSISHLSGNQVVFLAEEHCGTDLCNQGVLNVVDMLTARGRPRNPLHCYSCSSADQTCYNSSHMQMRCARPEEKCIDITSFTATEEFPGDEQRIKGCGSLTHCQEPLGFHNQNSFHLIKCCNSSQCNDDTQDYKDTPPHPNGVTCFSCEGNSTHGCSPDDITKVQCRGVMTQCLEASGIHGSTGQISAVKGCASPSWCDSPYTSVYKNLGAIYSRCCTGDLCNNWIVNGTLKPSPRSQASRQVSAQHTLLSMGLLILLTFLLSSESS</sequence>
<evidence type="ECO:0000256" key="9">
    <source>
        <dbReference type="ARBA" id="ARBA00023180"/>
    </source>
</evidence>
<protein>
    <recommendedName>
        <fullName evidence="12">UPAR/Ly6 domain-containing protein</fullName>
    </recommendedName>
</protein>
<feature type="domain" description="UPAR/Ly6" evidence="12">
    <location>
        <begin position="214"/>
        <end position="305"/>
    </location>
</feature>
<dbReference type="FunFam" id="2.10.60.10:FF:000019">
    <property type="entry name" value="Urokinase plasminogen activator surface receptor"/>
    <property type="match status" value="1"/>
</dbReference>
<keyword evidence="14" id="KW-1185">Reference proteome</keyword>
<evidence type="ECO:0000256" key="3">
    <source>
        <dbReference type="ARBA" id="ARBA00022475"/>
    </source>
</evidence>
<keyword evidence="6 11" id="KW-0732">Signal</keyword>
<gene>
    <name evidence="13" type="ORF">PODLI_1B041614</name>
</gene>
<reference evidence="13" key="1">
    <citation type="submission" date="2022-12" db="EMBL/GenBank/DDBJ databases">
        <authorList>
            <person name="Alioto T."/>
            <person name="Alioto T."/>
            <person name="Gomez Garrido J."/>
        </authorList>
    </citation>
    <scope>NUCLEOTIDE SEQUENCE</scope>
</reference>
<organism evidence="13 14">
    <name type="scientific">Podarcis lilfordi</name>
    <name type="common">Lilford's wall lizard</name>
    <dbReference type="NCBI Taxonomy" id="74358"/>
    <lineage>
        <taxon>Eukaryota</taxon>
        <taxon>Metazoa</taxon>
        <taxon>Chordata</taxon>
        <taxon>Craniata</taxon>
        <taxon>Vertebrata</taxon>
        <taxon>Euteleostomi</taxon>
        <taxon>Lepidosauria</taxon>
        <taxon>Squamata</taxon>
        <taxon>Bifurcata</taxon>
        <taxon>Unidentata</taxon>
        <taxon>Episquamata</taxon>
        <taxon>Laterata</taxon>
        <taxon>Lacertibaenia</taxon>
        <taxon>Lacertidae</taxon>
        <taxon>Podarcis</taxon>
    </lineage>
</organism>
<keyword evidence="7" id="KW-0472">Membrane</keyword>
<dbReference type="Proteomes" id="UP001178461">
    <property type="component" value="Chromosome 8"/>
</dbReference>
<evidence type="ECO:0000313" key="13">
    <source>
        <dbReference type="EMBL" id="CAI5781091.1"/>
    </source>
</evidence>
<keyword evidence="10" id="KW-0449">Lipoprotein</keyword>
<dbReference type="FunFam" id="2.10.60.10:FF:000015">
    <property type="entry name" value="Urokinase plasminogen activator surface receptor"/>
    <property type="match status" value="1"/>
</dbReference>
<evidence type="ECO:0000256" key="4">
    <source>
        <dbReference type="ARBA" id="ARBA00022525"/>
    </source>
</evidence>
<dbReference type="GO" id="GO:0098552">
    <property type="term" value="C:side of membrane"/>
    <property type="evidence" value="ECO:0007669"/>
    <property type="project" value="UniProtKB-KW"/>
</dbReference>
<dbReference type="CDD" id="cd23558">
    <property type="entry name" value="TFP_LU_ECD_uPAR_rpt3"/>
    <property type="match status" value="1"/>
</dbReference>
<dbReference type="SUPFAM" id="SSF57302">
    <property type="entry name" value="Snake toxin-like"/>
    <property type="match status" value="3"/>
</dbReference>
<dbReference type="CDD" id="cd23557">
    <property type="entry name" value="TFP_LU_ECD_uPAR_rpt2"/>
    <property type="match status" value="1"/>
</dbReference>
<dbReference type="AlphaFoldDB" id="A0AA35P9U5"/>
<evidence type="ECO:0000313" key="14">
    <source>
        <dbReference type="Proteomes" id="UP001178461"/>
    </source>
</evidence>
<feature type="signal peptide" evidence="11">
    <location>
        <begin position="1"/>
        <end position="19"/>
    </location>
</feature>
<keyword evidence="9" id="KW-0325">Glycoprotein</keyword>
<evidence type="ECO:0000256" key="8">
    <source>
        <dbReference type="ARBA" id="ARBA00023157"/>
    </source>
</evidence>
<dbReference type="PANTHER" id="PTHR10624">
    <property type="entry name" value="UROKINASE PLASMINOGEN ACTIVATOR SURFACE RECEPTOR-RELATED"/>
    <property type="match status" value="1"/>
</dbReference>
<evidence type="ECO:0000256" key="5">
    <source>
        <dbReference type="ARBA" id="ARBA00022622"/>
    </source>
</evidence>
<proteinExistence type="predicted"/>
<keyword evidence="4" id="KW-0964">Secreted</keyword>
<evidence type="ECO:0000256" key="10">
    <source>
        <dbReference type="ARBA" id="ARBA00023288"/>
    </source>
</evidence>
<comment type="subcellular location">
    <subcellularLocation>
        <location evidence="1">Cell membrane</location>
        <topology evidence="1">Lipid-anchor</topology>
        <topology evidence="1">GPI-anchor</topology>
    </subcellularLocation>
    <subcellularLocation>
        <location evidence="2">Secreted</location>
    </subcellularLocation>
</comment>
<dbReference type="GO" id="GO:0005886">
    <property type="term" value="C:plasma membrane"/>
    <property type="evidence" value="ECO:0007669"/>
    <property type="project" value="UniProtKB-SubCell"/>
</dbReference>
<feature type="domain" description="UPAR/Ly6" evidence="12">
    <location>
        <begin position="20"/>
        <end position="107"/>
    </location>
</feature>
<evidence type="ECO:0000256" key="7">
    <source>
        <dbReference type="ARBA" id="ARBA00023136"/>
    </source>
</evidence>
<dbReference type="PANTHER" id="PTHR10624:SF6">
    <property type="entry name" value="UROKINASE PLASMINOGEN ACTIVATOR SURFACE RECEPTOR"/>
    <property type="match status" value="1"/>
</dbReference>
<keyword evidence="3" id="KW-1003">Cell membrane</keyword>
<feature type="domain" description="UPAR/Ly6" evidence="12">
    <location>
        <begin position="117"/>
        <end position="211"/>
    </location>
</feature>
<evidence type="ECO:0000256" key="1">
    <source>
        <dbReference type="ARBA" id="ARBA00004609"/>
    </source>
</evidence>
<dbReference type="InterPro" id="IPR016054">
    <property type="entry name" value="LY6_UPA_recep-like"/>
</dbReference>
<evidence type="ECO:0000256" key="6">
    <source>
        <dbReference type="ARBA" id="ARBA00022729"/>
    </source>
</evidence>
<feature type="chain" id="PRO_5041374562" description="UPAR/Ly6 domain-containing protein" evidence="11">
    <location>
        <begin position="20"/>
        <end position="338"/>
    </location>
</feature>
<dbReference type="EMBL" id="OX395133">
    <property type="protein sequence ID" value="CAI5781091.1"/>
    <property type="molecule type" value="Genomic_DNA"/>
</dbReference>
<evidence type="ECO:0000259" key="12">
    <source>
        <dbReference type="SMART" id="SM00134"/>
    </source>
</evidence>
<keyword evidence="5" id="KW-0336">GPI-anchor</keyword>
<dbReference type="CDD" id="cd23556">
    <property type="entry name" value="TFP_LU_ECD_uPAR_rpt1"/>
    <property type="match status" value="1"/>
</dbReference>
<dbReference type="Gene3D" id="2.10.60.10">
    <property type="entry name" value="CD59"/>
    <property type="match status" value="3"/>
</dbReference>
<name>A0AA35P9U5_9SAUR</name>
<evidence type="ECO:0000256" key="2">
    <source>
        <dbReference type="ARBA" id="ARBA00004613"/>
    </source>
</evidence>
<accession>A0AA35P9U5</accession>
<dbReference type="Pfam" id="PF00021">
    <property type="entry name" value="UPAR_LY6"/>
    <property type="match status" value="3"/>
</dbReference>
<dbReference type="InterPro" id="IPR045860">
    <property type="entry name" value="Snake_toxin-like_sf"/>
</dbReference>
<evidence type="ECO:0000256" key="11">
    <source>
        <dbReference type="SAM" id="SignalP"/>
    </source>
</evidence>